<dbReference type="GeneID" id="105268474"/>
<dbReference type="OrthoDB" id="5920040at2759"/>
<dbReference type="RefSeq" id="XP_011306368.1">
    <property type="nucleotide sequence ID" value="XM_011308066.1"/>
</dbReference>
<dbReference type="Proteomes" id="UP000694866">
    <property type="component" value="Unplaced"/>
</dbReference>
<dbReference type="InterPro" id="IPR043502">
    <property type="entry name" value="DNA/RNA_pol_sf"/>
</dbReference>
<dbReference type="KEGG" id="fas:105268474"/>
<dbReference type="Pfam" id="PF13650">
    <property type="entry name" value="Asp_protease_2"/>
    <property type="match status" value="1"/>
</dbReference>
<sequence length="321" mass="36677">MLTTAIVNTLNKNKGLVRTRLLLDTCSTTNFITERLADKLKLEKTNYAIPVTGINGLTTYTKYQYFSLEKVWKLAEIPKKQFLSPEEQSAEEHYVNNPYRDSAGRYVVALPFKESAQKLSSSKEIAEKRLKSLVRKFHRQPELREQYSAVLSEYLELNHMTKLHKDTGEGFYLPYHAVIKETSLTTKVRVVFGGSANMLGGASVNSALMVGPTIQDDIFTLITRFRLHKYVLTGDIEKMYRQFLVRPQDREYQKILWYDDHNQVTTYQLNTVTFGLSAAAFLAIRSLQQLAQDNAGDYPIAARILQQDMYVADSLTGFSTQ</sequence>
<dbReference type="GO" id="GO:0071897">
    <property type="term" value="P:DNA biosynthetic process"/>
    <property type="evidence" value="ECO:0007669"/>
    <property type="project" value="UniProtKB-ARBA"/>
</dbReference>
<dbReference type="AlphaFoldDB" id="A0A9R1U3Q4"/>
<keyword evidence="1" id="KW-1185">Reference proteome</keyword>
<evidence type="ECO:0000313" key="2">
    <source>
        <dbReference type="RefSeq" id="XP_011306368.1"/>
    </source>
</evidence>
<evidence type="ECO:0000313" key="1">
    <source>
        <dbReference type="Proteomes" id="UP000694866"/>
    </source>
</evidence>
<dbReference type="PANTHER" id="PTHR47331:SF5">
    <property type="entry name" value="RIBONUCLEASE H"/>
    <property type="match status" value="1"/>
</dbReference>
<organism evidence="1 2">
    <name type="scientific">Fopius arisanus</name>
    <dbReference type="NCBI Taxonomy" id="64838"/>
    <lineage>
        <taxon>Eukaryota</taxon>
        <taxon>Metazoa</taxon>
        <taxon>Ecdysozoa</taxon>
        <taxon>Arthropoda</taxon>
        <taxon>Hexapoda</taxon>
        <taxon>Insecta</taxon>
        <taxon>Pterygota</taxon>
        <taxon>Neoptera</taxon>
        <taxon>Endopterygota</taxon>
        <taxon>Hymenoptera</taxon>
        <taxon>Apocrita</taxon>
        <taxon>Ichneumonoidea</taxon>
        <taxon>Braconidae</taxon>
        <taxon>Opiinae</taxon>
        <taxon>Fopius</taxon>
    </lineage>
</organism>
<gene>
    <name evidence="2" type="primary">LOC105268474</name>
</gene>
<name>A0A9R1U3Q4_9HYME</name>
<dbReference type="PANTHER" id="PTHR47331">
    <property type="entry name" value="PHD-TYPE DOMAIN-CONTAINING PROTEIN"/>
    <property type="match status" value="1"/>
</dbReference>
<dbReference type="SUPFAM" id="SSF56672">
    <property type="entry name" value="DNA/RNA polymerases"/>
    <property type="match status" value="1"/>
</dbReference>
<accession>A0A9R1U3Q4</accession>
<reference evidence="2" key="1">
    <citation type="submission" date="2025-08" db="UniProtKB">
        <authorList>
            <consortium name="RefSeq"/>
        </authorList>
    </citation>
    <scope>IDENTIFICATION</scope>
    <source>
        <strain evidence="2">USDA-PBARC FA_bdor</strain>
        <tissue evidence="2">Whole organism</tissue>
    </source>
</reference>
<proteinExistence type="predicted"/>
<protein>
    <submittedName>
        <fullName evidence="2">Uncharacterized protein</fullName>
    </submittedName>
</protein>